<proteinExistence type="predicted"/>
<protein>
    <submittedName>
        <fullName evidence="1">Uncharacterized protein</fullName>
    </submittedName>
</protein>
<reference evidence="1 2" key="1">
    <citation type="journal article" date="2021" name="Plant Biotechnol. J.">
        <title>Multi-omics assisted identification of the key and species-specific regulatory components of drought-tolerant mechanisms in Gossypium stocksii.</title>
        <authorList>
            <person name="Yu D."/>
            <person name="Ke L."/>
            <person name="Zhang D."/>
            <person name="Wu Y."/>
            <person name="Sun Y."/>
            <person name="Mei J."/>
            <person name="Sun J."/>
            <person name="Sun Y."/>
        </authorList>
    </citation>
    <scope>NUCLEOTIDE SEQUENCE [LARGE SCALE GENOMIC DNA]</scope>
    <source>
        <strain evidence="2">cv. E1</strain>
        <tissue evidence="1">Leaf</tissue>
    </source>
</reference>
<sequence length="148" mass="16709">MREEYEKLTVTKQPKKQMKAAKSKINNTIIMEGGNVNDECVESFMEQLKAKVKSEVGYSDFQILEEDLGKDLRIVGRFKFPLRLAPISNRIKDGFGDITSCSSQITEGKSGEKMLKLKNVDTNIEVPEDCLHEAEYFCGKPLSTGLLR</sequence>
<dbReference type="EMBL" id="JAIQCV010000001">
    <property type="protein sequence ID" value="KAH1130125.1"/>
    <property type="molecule type" value="Genomic_DNA"/>
</dbReference>
<name>A0A9D4AJP1_9ROSI</name>
<organism evidence="1 2">
    <name type="scientific">Gossypium stocksii</name>
    <dbReference type="NCBI Taxonomy" id="47602"/>
    <lineage>
        <taxon>Eukaryota</taxon>
        <taxon>Viridiplantae</taxon>
        <taxon>Streptophyta</taxon>
        <taxon>Embryophyta</taxon>
        <taxon>Tracheophyta</taxon>
        <taxon>Spermatophyta</taxon>
        <taxon>Magnoliopsida</taxon>
        <taxon>eudicotyledons</taxon>
        <taxon>Gunneridae</taxon>
        <taxon>Pentapetalae</taxon>
        <taxon>rosids</taxon>
        <taxon>malvids</taxon>
        <taxon>Malvales</taxon>
        <taxon>Malvaceae</taxon>
        <taxon>Malvoideae</taxon>
        <taxon>Gossypium</taxon>
    </lineage>
</organism>
<accession>A0A9D4AJP1</accession>
<dbReference type="PANTHER" id="PTHR35021:SF8">
    <property type="entry name" value="FIBER PROTEIN FB17"/>
    <property type="match status" value="1"/>
</dbReference>
<dbReference type="AlphaFoldDB" id="A0A9D4AJP1"/>
<dbReference type="PANTHER" id="PTHR35021">
    <property type="match status" value="1"/>
</dbReference>
<gene>
    <name evidence="1" type="ORF">J1N35_001503</name>
</gene>
<comment type="caution">
    <text evidence="1">The sequence shown here is derived from an EMBL/GenBank/DDBJ whole genome shotgun (WGS) entry which is preliminary data.</text>
</comment>
<evidence type="ECO:0000313" key="1">
    <source>
        <dbReference type="EMBL" id="KAH1130125.1"/>
    </source>
</evidence>
<dbReference type="Proteomes" id="UP000828251">
    <property type="component" value="Unassembled WGS sequence"/>
</dbReference>
<keyword evidence="2" id="KW-1185">Reference proteome</keyword>
<evidence type="ECO:0000313" key="2">
    <source>
        <dbReference type="Proteomes" id="UP000828251"/>
    </source>
</evidence>